<dbReference type="Pfam" id="PF01872">
    <property type="entry name" value="RibD_C"/>
    <property type="match status" value="1"/>
</dbReference>
<dbReference type="PANTHER" id="PTHR38011">
    <property type="entry name" value="DIHYDROFOLATE REDUCTASE FAMILY PROTEIN (AFU_ORTHOLOGUE AFUA_8G06820)"/>
    <property type="match status" value="1"/>
</dbReference>
<evidence type="ECO:0000256" key="3">
    <source>
        <dbReference type="ARBA" id="ARBA00023002"/>
    </source>
</evidence>
<evidence type="ECO:0000256" key="2">
    <source>
        <dbReference type="ARBA" id="ARBA00022857"/>
    </source>
</evidence>
<dbReference type="OrthoDB" id="206452at2759"/>
<name>A0A7J7LRN9_9MAGN</name>
<evidence type="ECO:0000313" key="6">
    <source>
        <dbReference type="Proteomes" id="UP000541444"/>
    </source>
</evidence>
<organism evidence="5 6">
    <name type="scientific">Kingdonia uniflora</name>
    <dbReference type="NCBI Taxonomy" id="39325"/>
    <lineage>
        <taxon>Eukaryota</taxon>
        <taxon>Viridiplantae</taxon>
        <taxon>Streptophyta</taxon>
        <taxon>Embryophyta</taxon>
        <taxon>Tracheophyta</taxon>
        <taxon>Spermatophyta</taxon>
        <taxon>Magnoliopsida</taxon>
        <taxon>Ranunculales</taxon>
        <taxon>Circaeasteraceae</taxon>
        <taxon>Kingdonia</taxon>
    </lineage>
</organism>
<dbReference type="InterPro" id="IPR050765">
    <property type="entry name" value="Riboflavin_Biosynth_HTPR"/>
</dbReference>
<dbReference type="SUPFAM" id="SSF53597">
    <property type="entry name" value="Dihydrofolate reductase-like"/>
    <property type="match status" value="1"/>
</dbReference>
<comment type="caution">
    <text evidence="5">The sequence shown here is derived from an EMBL/GenBank/DDBJ whole genome shotgun (WGS) entry which is preliminary data.</text>
</comment>
<dbReference type="GO" id="GO:0008703">
    <property type="term" value="F:5-amino-6-(5-phosphoribosylamino)uracil reductase activity"/>
    <property type="evidence" value="ECO:0007669"/>
    <property type="project" value="InterPro"/>
</dbReference>
<dbReference type="InterPro" id="IPR024072">
    <property type="entry name" value="DHFR-like_dom_sf"/>
</dbReference>
<evidence type="ECO:0000313" key="5">
    <source>
        <dbReference type="EMBL" id="KAF6145316.1"/>
    </source>
</evidence>
<evidence type="ECO:0000259" key="4">
    <source>
        <dbReference type="Pfam" id="PF01872"/>
    </source>
</evidence>
<dbReference type="InterPro" id="IPR002734">
    <property type="entry name" value="RibDG_C"/>
</dbReference>
<feature type="domain" description="Bacterial bifunctional deaminase-reductase C-terminal" evidence="4">
    <location>
        <begin position="29"/>
        <end position="187"/>
    </location>
</feature>
<protein>
    <recommendedName>
        <fullName evidence="4">Bacterial bifunctional deaminase-reductase C-terminal domain-containing protein</fullName>
    </recommendedName>
</protein>
<comment type="pathway">
    <text evidence="1">Cofactor biosynthesis; riboflavin biosynthesis.</text>
</comment>
<dbReference type="AlphaFoldDB" id="A0A7J7LRN9"/>
<reference evidence="5 6" key="1">
    <citation type="journal article" date="2020" name="IScience">
        <title>Genome Sequencing of the Endangered Kingdonia uniflora (Circaeasteraceae, Ranunculales) Reveals Potential Mechanisms of Evolutionary Specialization.</title>
        <authorList>
            <person name="Sun Y."/>
            <person name="Deng T."/>
            <person name="Zhang A."/>
            <person name="Moore M.J."/>
            <person name="Landis J.B."/>
            <person name="Lin N."/>
            <person name="Zhang H."/>
            <person name="Zhang X."/>
            <person name="Huang J."/>
            <person name="Zhang X."/>
            <person name="Sun H."/>
            <person name="Wang H."/>
        </authorList>
    </citation>
    <scope>NUCLEOTIDE SEQUENCE [LARGE SCALE GENOMIC DNA]</scope>
    <source>
        <strain evidence="5">TB1705</strain>
        <tissue evidence="5">Leaf</tissue>
    </source>
</reference>
<keyword evidence="2" id="KW-0521">NADP</keyword>
<dbReference type="GO" id="GO:0009231">
    <property type="term" value="P:riboflavin biosynthetic process"/>
    <property type="evidence" value="ECO:0007669"/>
    <property type="project" value="InterPro"/>
</dbReference>
<dbReference type="EMBL" id="JACGCM010002076">
    <property type="protein sequence ID" value="KAF6145316.1"/>
    <property type="molecule type" value="Genomic_DNA"/>
</dbReference>
<gene>
    <name evidence="5" type="ORF">GIB67_017027</name>
</gene>
<sequence length="243" mass="26819">MTFWTKEALKSCNLANAPLLYRAASRVPFSVLKYAMTLDGKIAASSGHASWISSRESRNRVFELRGRSDAIIVGGNTVRRDNPRLTARHGGGHFPIRIVMSQSLNLPEVANLWDVSEVRTIVATQRGAKRSFQKLLASKGVEVVEFEMLNPRDVMEYCYNSGYLSTLWECGGTLAAPAISAGVIHEMENLVDIDTDNVLNDSLEDMFDVRTQKSPIFGGGSVASKPFNKATACKRKKKFNSNV</sequence>
<keyword evidence="6" id="KW-1185">Reference proteome</keyword>
<evidence type="ECO:0000256" key="1">
    <source>
        <dbReference type="ARBA" id="ARBA00005104"/>
    </source>
</evidence>
<dbReference type="Gene3D" id="3.40.430.10">
    <property type="entry name" value="Dihydrofolate Reductase, subunit A"/>
    <property type="match status" value="1"/>
</dbReference>
<dbReference type="PANTHER" id="PTHR38011:SF7">
    <property type="entry name" value="2,5-DIAMINO-6-RIBOSYLAMINO-4(3H)-PYRIMIDINONE 5'-PHOSPHATE REDUCTASE"/>
    <property type="match status" value="1"/>
</dbReference>
<accession>A0A7J7LRN9</accession>
<keyword evidence="3" id="KW-0560">Oxidoreductase</keyword>
<dbReference type="Proteomes" id="UP000541444">
    <property type="component" value="Unassembled WGS sequence"/>
</dbReference>
<proteinExistence type="predicted"/>